<gene>
    <name evidence="1" type="ORF">ACOLOM_LOCUS11874</name>
</gene>
<proteinExistence type="predicted"/>
<comment type="caution">
    <text evidence="1">The sequence shown here is derived from an EMBL/GenBank/DDBJ whole genome shotgun (WGS) entry which is preliminary data.</text>
</comment>
<evidence type="ECO:0000313" key="2">
    <source>
        <dbReference type="Proteomes" id="UP000789525"/>
    </source>
</evidence>
<feature type="non-terminal residue" evidence="1">
    <location>
        <position position="280"/>
    </location>
</feature>
<sequence length="280" mass="30381">ADLQSAVSGALMALTTRQQDNSPHQQVLTLDQLSGLDANILFNGFNRPGPLAAPPVTSPPEHPSNPTAPDLAHPVHGDQDHAQNEPDHPMREGTPAPSAPLAPPQPESTTPIAMAPRTPDATAEASAGAAGRRGRGAHKRPAPYPSASEERPNLPNSLSFDAVPIQLRVQGMKDPRHRFMSQRVRRDRRPTIEFMANKKDQIGDEKYHQVLAGIITLEQAMGPDYSVQQDPDRGKLISVPRTVTQRGFTKALRLHYHYLVQSSIAVFPEGVPLATAGSYR</sequence>
<dbReference type="Proteomes" id="UP000789525">
    <property type="component" value="Unassembled WGS sequence"/>
</dbReference>
<name>A0ACA9Q2V2_9GLOM</name>
<reference evidence="1" key="1">
    <citation type="submission" date="2021-06" db="EMBL/GenBank/DDBJ databases">
        <authorList>
            <person name="Kallberg Y."/>
            <person name="Tangrot J."/>
            <person name="Rosling A."/>
        </authorList>
    </citation>
    <scope>NUCLEOTIDE SEQUENCE</scope>
    <source>
        <strain evidence="1">CL356</strain>
    </source>
</reference>
<accession>A0ACA9Q2V2</accession>
<dbReference type="EMBL" id="CAJVPT010044946">
    <property type="protein sequence ID" value="CAG8735274.1"/>
    <property type="molecule type" value="Genomic_DNA"/>
</dbReference>
<organism evidence="1 2">
    <name type="scientific">Acaulospora colombiana</name>
    <dbReference type="NCBI Taxonomy" id="27376"/>
    <lineage>
        <taxon>Eukaryota</taxon>
        <taxon>Fungi</taxon>
        <taxon>Fungi incertae sedis</taxon>
        <taxon>Mucoromycota</taxon>
        <taxon>Glomeromycotina</taxon>
        <taxon>Glomeromycetes</taxon>
        <taxon>Diversisporales</taxon>
        <taxon>Acaulosporaceae</taxon>
        <taxon>Acaulospora</taxon>
    </lineage>
</organism>
<protein>
    <submittedName>
        <fullName evidence="1">3744_t:CDS:1</fullName>
    </submittedName>
</protein>
<keyword evidence="2" id="KW-1185">Reference proteome</keyword>
<evidence type="ECO:0000313" key="1">
    <source>
        <dbReference type="EMBL" id="CAG8735274.1"/>
    </source>
</evidence>
<feature type="non-terminal residue" evidence="1">
    <location>
        <position position="1"/>
    </location>
</feature>